<evidence type="ECO:0000313" key="3">
    <source>
        <dbReference type="Proteomes" id="UP000050761"/>
    </source>
</evidence>
<evidence type="ECO:0000256" key="1">
    <source>
        <dbReference type="SAM" id="SignalP"/>
    </source>
</evidence>
<reference evidence="2 3" key="1">
    <citation type="submission" date="2018-11" db="EMBL/GenBank/DDBJ databases">
        <authorList>
            <consortium name="Pathogen Informatics"/>
        </authorList>
    </citation>
    <scope>NUCLEOTIDE SEQUENCE [LARGE SCALE GENOMIC DNA]</scope>
</reference>
<feature type="chain" id="PRO_5044551863" evidence="1">
    <location>
        <begin position="21"/>
        <end position="121"/>
    </location>
</feature>
<dbReference type="AlphaFoldDB" id="A0A183G4M3"/>
<evidence type="ECO:0000313" key="2">
    <source>
        <dbReference type="EMBL" id="VDP06084.1"/>
    </source>
</evidence>
<keyword evidence="1" id="KW-0732">Signal</keyword>
<dbReference type="PROSITE" id="PS51257">
    <property type="entry name" value="PROKAR_LIPOPROTEIN"/>
    <property type="match status" value="1"/>
</dbReference>
<organism evidence="3 4">
    <name type="scientific">Heligmosomoides polygyrus</name>
    <name type="common">Parasitic roundworm</name>
    <dbReference type="NCBI Taxonomy" id="6339"/>
    <lineage>
        <taxon>Eukaryota</taxon>
        <taxon>Metazoa</taxon>
        <taxon>Ecdysozoa</taxon>
        <taxon>Nematoda</taxon>
        <taxon>Chromadorea</taxon>
        <taxon>Rhabditida</taxon>
        <taxon>Rhabditina</taxon>
        <taxon>Rhabditomorpha</taxon>
        <taxon>Strongyloidea</taxon>
        <taxon>Heligmosomidae</taxon>
        <taxon>Heligmosomoides</taxon>
    </lineage>
</organism>
<feature type="signal peptide" evidence="1">
    <location>
        <begin position="1"/>
        <end position="20"/>
    </location>
</feature>
<gene>
    <name evidence="2" type="ORF">HPBE_LOCUS16481</name>
</gene>
<reference evidence="4" key="2">
    <citation type="submission" date="2019-09" db="UniProtKB">
        <authorList>
            <consortium name="WormBaseParasite"/>
        </authorList>
    </citation>
    <scope>IDENTIFICATION</scope>
</reference>
<dbReference type="WBParaSite" id="HPBE_0001648201-mRNA-1">
    <property type="protein sequence ID" value="HPBE_0001648201-mRNA-1"/>
    <property type="gene ID" value="HPBE_0001648201"/>
</dbReference>
<dbReference type="EMBL" id="UZAH01029443">
    <property type="protein sequence ID" value="VDP06084.1"/>
    <property type="molecule type" value="Genomic_DNA"/>
</dbReference>
<protein>
    <submittedName>
        <fullName evidence="4">TPM_phosphatase domain-containing protein</fullName>
    </submittedName>
</protein>
<accession>A0A3P8BKU9</accession>
<name>A0A183G4M3_HELPZ</name>
<keyword evidence="3" id="KW-1185">Reference proteome</keyword>
<proteinExistence type="predicted"/>
<dbReference type="Proteomes" id="UP000050761">
    <property type="component" value="Unassembled WGS sequence"/>
</dbReference>
<accession>A0A183G4M3</accession>
<sequence length="121" mass="13352">MRSLCSGVIYLALCSCFVAALDLDGCLRGPLFVETAKSSKSLRKEIKEALGFSVDGNGTIAGVLVISKTRNESVYAVFAGRNKGRKAVAFQFDVDYDLTPSFEQISFEQFFNYLTCQRLDL</sequence>
<evidence type="ECO:0000313" key="4">
    <source>
        <dbReference type="WBParaSite" id="HPBE_0001648201-mRNA-1"/>
    </source>
</evidence>